<name>A0A4R5P6H3_9MYCO</name>
<accession>A0A4R5P6H3</accession>
<gene>
    <name evidence="1" type="ORF">EJ571_20760</name>
</gene>
<comment type="caution">
    <text evidence="1">The sequence shown here is derived from an EMBL/GenBank/DDBJ whole genome shotgun (WGS) entry which is preliminary data.</text>
</comment>
<dbReference type="Proteomes" id="UP000295627">
    <property type="component" value="Unassembled WGS sequence"/>
</dbReference>
<evidence type="ECO:0000313" key="2">
    <source>
        <dbReference type="Proteomes" id="UP000295627"/>
    </source>
</evidence>
<dbReference type="RefSeq" id="WP_078332497.1">
    <property type="nucleotide sequence ID" value="NZ_MAFQ01000001.1"/>
</dbReference>
<reference evidence="1 2" key="1">
    <citation type="journal article" date="2019" name="Sci. Rep.">
        <title>Extended insight into the Mycobacterium chelonae-abscessus complex through whole genome sequencing of Mycobacterium salmoniphilum outbreak and Mycobacterium salmoniphilum-like strains.</title>
        <authorList>
            <person name="Behra P.R.K."/>
            <person name="Das S."/>
            <person name="Pettersson B.M.F."/>
            <person name="Shirreff L."/>
            <person name="DuCote T."/>
            <person name="Jacobsson K.G."/>
            <person name="Ennis D.G."/>
            <person name="Kirsebom L.A."/>
        </authorList>
    </citation>
    <scope>NUCLEOTIDE SEQUENCE [LARGE SCALE GENOMIC DNA]</scope>
    <source>
        <strain evidence="1 2">DSM 45524</strain>
    </source>
</reference>
<evidence type="ECO:0000313" key="1">
    <source>
        <dbReference type="EMBL" id="TDH19014.1"/>
    </source>
</evidence>
<dbReference type="AlphaFoldDB" id="A0A4R5P6H3"/>
<proteinExistence type="predicted"/>
<dbReference type="EMBL" id="RXLR01000019">
    <property type="protein sequence ID" value="TDH19014.1"/>
    <property type="molecule type" value="Genomic_DNA"/>
</dbReference>
<sequence>MPRSVDKFPEKRGAGAASLNNPLRSQLDYETALADTAQQAGDKIRGAISGALDDVVDVIYELTGLDLSELKEALEGINLSPGAILATIVELAGKALGFPGVLSISRIANIIQDLINGAGEFLNADSVTGNPYWSWDSVMPGFLSGGSIRATANGTQQVIRSEPFPVFPGQTLELRAASQWTGATATAGSNPVKVGFTPFDPAGNPLPDVIRGSLQPSGDHGWQWVPVQDKWPVPPGVAQVSELLILDSGATAGTFRFSNASAWASNLLDLSLVKDLREMVDAIGGAVNSEVANITARLQAITADGKITASEIQGLIQQAQVSGLVIIQTVLNQIKDVINGLVVTPINGIVQDFKNWFGLNQNKTQALNSSGQMAGSAITGAISEAVTGIGSLKDGIVNAATGQSGSGFDLVAVINGLIGVKQSADQAGAAAAAVAALQAKLQGQQNAAGGGLNYTSVFGGADGAALPVEFTGADLKVRGNNGYAGIAASKPDGTYVVTCNKQYSTDDQSLAVVLGDQGGSTNVPEYHLFHSDSGYTAGACLKIDNGSATIGSYTRSGASITFTPFSGGSWSGTLGQGSLVEVHNVGTTWTLTVGGNTVLSVTSSAVTFGASTRYGGGFVMQRATVNNGWFQGTTTYDSFRVAAITLSDYIEPIYLGSGAVMARTNTAAVTVATGTTVLPNSFYTVVQAATPDIACNLTTGTMTVSLSGWYLAKVSTKSNISATATNSSGQAQPAIFVNSTTTVSKLGLPQQYSRSNSSDGSIDLTIPVLALSDSFVIYLNAGDVVRAGQVIGANATTRQLTGDSAGTATYLSLSLLNRSQI</sequence>
<evidence type="ECO:0008006" key="3">
    <source>
        <dbReference type="Google" id="ProtNLM"/>
    </source>
</evidence>
<organism evidence="1 2">
    <name type="scientific">Mycobacteroides franklinii</name>
    <dbReference type="NCBI Taxonomy" id="948102"/>
    <lineage>
        <taxon>Bacteria</taxon>
        <taxon>Bacillati</taxon>
        <taxon>Actinomycetota</taxon>
        <taxon>Actinomycetes</taxon>
        <taxon>Mycobacteriales</taxon>
        <taxon>Mycobacteriaceae</taxon>
        <taxon>Mycobacteroides</taxon>
    </lineage>
</organism>
<protein>
    <recommendedName>
        <fullName evidence="3">Minor tail protein</fullName>
    </recommendedName>
</protein>